<dbReference type="PANTHER" id="PTHR33706:SF1">
    <property type="entry name" value="TPR REPEAT PROTEIN"/>
    <property type="match status" value="1"/>
</dbReference>
<dbReference type="AlphaFoldDB" id="A0A8S1TU38"/>
<dbReference type="PANTHER" id="PTHR33706">
    <property type="entry name" value="MORN VARIANT REPEAT PROTEIN"/>
    <property type="match status" value="1"/>
</dbReference>
<name>A0A8S1TU38_PAROT</name>
<protein>
    <submittedName>
        <fullName evidence="1">Uncharacterized protein</fullName>
    </submittedName>
</protein>
<dbReference type="OrthoDB" id="10397366at2759"/>
<gene>
    <name evidence="1" type="ORF">POCTA_138.1.T0310341</name>
</gene>
<comment type="caution">
    <text evidence="1">The sequence shown here is derived from an EMBL/GenBank/DDBJ whole genome shotgun (WGS) entry which is preliminary data.</text>
</comment>
<keyword evidence="2" id="KW-1185">Reference proteome</keyword>
<sequence length="621" mass="73266">MDFPIHPGKKINYYHGGDTKQYLPFQIVLNKLKLKSEEFQFNKQQLREKFIFPDIIKKTDFLLMGIWKDVRESFQKINEGIEDQDAVYLNLMNSKLSPSEYSYSDLEIFINILQTDELNNWNKLKSNYFNQLQQAILILKSEVEKFKQFITEQFWGILAQTKKQEYNGFMDAQSKYKKTKCQIIHTKFNEIQQQCNGEILQTTIIYDLLNKPQIIKNLDVLKHVHWKGELGNDYKKVGLWTAEWMAKQIVSCGSYSQNGMKYGYWIEMVKYYNQQVNLLEVNEYVNNLRQGTWKYCYNLEYMREEWIGKWKLSKFSQNGNSNYQKRTSIAIGSYDGGEKSLKNGEWTEFIIEFLEHKGKYENWIKVGRWNMSTLERRIVQNSIGGLCKNGIEIGTWLEADSQKLTITYEGKYRNGKKLVYGLLNIVGKILYSVEGDEIKIGKWIEFVFEIGNVAFIYSGVYQQGKKVGNWNFGCKDFKSKENSLTLIYVESLMTKKGNGLKTGYWCELKQGYKYDIVIYYLGQYKNDKKIEWWDILVKESSNGQYNIKQNIYSSEIQCKEHEYRNNNRLFLEIQGFSGKTQQSENFDAQNNQNQDQEQYIFKGGGQYDKQGLKIGQWLVSN</sequence>
<proteinExistence type="predicted"/>
<reference evidence="1" key="1">
    <citation type="submission" date="2021-01" db="EMBL/GenBank/DDBJ databases">
        <authorList>
            <consortium name="Genoscope - CEA"/>
            <person name="William W."/>
        </authorList>
    </citation>
    <scope>NUCLEOTIDE SEQUENCE</scope>
</reference>
<evidence type="ECO:0000313" key="1">
    <source>
        <dbReference type="EMBL" id="CAD8156195.1"/>
    </source>
</evidence>
<evidence type="ECO:0000313" key="2">
    <source>
        <dbReference type="Proteomes" id="UP000683925"/>
    </source>
</evidence>
<organism evidence="1 2">
    <name type="scientific">Paramecium octaurelia</name>
    <dbReference type="NCBI Taxonomy" id="43137"/>
    <lineage>
        <taxon>Eukaryota</taxon>
        <taxon>Sar</taxon>
        <taxon>Alveolata</taxon>
        <taxon>Ciliophora</taxon>
        <taxon>Intramacronucleata</taxon>
        <taxon>Oligohymenophorea</taxon>
        <taxon>Peniculida</taxon>
        <taxon>Parameciidae</taxon>
        <taxon>Paramecium</taxon>
    </lineage>
</organism>
<dbReference type="Proteomes" id="UP000683925">
    <property type="component" value="Unassembled WGS sequence"/>
</dbReference>
<accession>A0A8S1TU38</accession>
<dbReference type="EMBL" id="CAJJDP010000031">
    <property type="protein sequence ID" value="CAD8156195.1"/>
    <property type="molecule type" value="Genomic_DNA"/>
</dbReference>